<evidence type="ECO:0000313" key="11">
    <source>
        <dbReference type="EMBL" id="GHE00824.1"/>
    </source>
</evidence>
<dbReference type="PANTHER" id="PTHR47245:SF2">
    <property type="entry name" value="PEPTIDYL-PROLYL CIS-TRANS ISOMERASE HP_0175-RELATED"/>
    <property type="match status" value="1"/>
</dbReference>
<proteinExistence type="inferred from homology"/>
<dbReference type="InterPro" id="IPR046357">
    <property type="entry name" value="PPIase_dom_sf"/>
</dbReference>
<dbReference type="RefSeq" id="WP_035843905.1">
    <property type="nucleotide sequence ID" value="NZ_BNAB01000005.1"/>
</dbReference>
<dbReference type="Gene3D" id="3.10.50.40">
    <property type="match status" value="1"/>
</dbReference>
<organism evidence="11 14">
    <name type="scientific">Allgaiera indica</name>
    <dbReference type="NCBI Taxonomy" id="765699"/>
    <lineage>
        <taxon>Bacteria</taxon>
        <taxon>Pseudomonadati</taxon>
        <taxon>Pseudomonadota</taxon>
        <taxon>Alphaproteobacteria</taxon>
        <taxon>Rhodobacterales</taxon>
        <taxon>Paracoccaceae</taxon>
        <taxon>Allgaiera</taxon>
    </lineage>
</organism>
<dbReference type="AlphaFoldDB" id="A0AAN4ZZA4"/>
<evidence type="ECO:0000256" key="8">
    <source>
        <dbReference type="PROSITE-ProRule" id="PRU00278"/>
    </source>
</evidence>
<dbReference type="SUPFAM" id="SSF54534">
    <property type="entry name" value="FKBP-like"/>
    <property type="match status" value="1"/>
</dbReference>
<dbReference type="EMBL" id="FNOB01000006">
    <property type="protein sequence ID" value="SDW72367.1"/>
    <property type="molecule type" value="Genomic_DNA"/>
</dbReference>
<dbReference type="InterPro" id="IPR050245">
    <property type="entry name" value="PrsA_foldase"/>
</dbReference>
<evidence type="ECO:0000256" key="7">
    <source>
        <dbReference type="ARBA" id="ARBA00031484"/>
    </source>
</evidence>
<evidence type="ECO:0000256" key="6">
    <source>
        <dbReference type="ARBA" id="ARBA00030642"/>
    </source>
</evidence>
<dbReference type="InterPro" id="IPR027304">
    <property type="entry name" value="Trigger_fact/SurA_dom_sf"/>
</dbReference>
<reference evidence="12 13" key="2">
    <citation type="submission" date="2016-10" db="EMBL/GenBank/DDBJ databases">
        <authorList>
            <person name="Varghese N."/>
            <person name="Submissions S."/>
        </authorList>
    </citation>
    <scope>NUCLEOTIDE SEQUENCE [LARGE SCALE GENOMIC DNA]</scope>
    <source>
        <strain evidence="12 13">DSM 24802</strain>
    </source>
</reference>
<evidence type="ECO:0000256" key="4">
    <source>
        <dbReference type="ARBA" id="ARBA00018370"/>
    </source>
</evidence>
<reference evidence="11" key="1">
    <citation type="journal article" date="2014" name="Int. J. Syst. Evol. Microbiol.">
        <title>Complete genome sequence of Corynebacterium casei LMG S-19264T (=DSM 44701T), isolated from a smear-ripened cheese.</title>
        <authorList>
            <consortium name="US DOE Joint Genome Institute (JGI-PGF)"/>
            <person name="Walter F."/>
            <person name="Albersmeier A."/>
            <person name="Kalinowski J."/>
            <person name="Ruckert C."/>
        </authorList>
    </citation>
    <scope>NUCLEOTIDE SEQUENCE</scope>
    <source>
        <strain evidence="11">CGMCC 1.10859</strain>
    </source>
</reference>
<keyword evidence="5 8" id="KW-0697">Rotamase</keyword>
<evidence type="ECO:0000256" key="1">
    <source>
        <dbReference type="ARBA" id="ARBA00000971"/>
    </source>
</evidence>
<comment type="similarity">
    <text evidence="2">Belongs to the PpiC/parvulin rotamase family.</text>
</comment>
<keyword evidence="8 11" id="KW-0413">Isomerase</keyword>
<comment type="caution">
    <text evidence="11">The sequence shown here is derived from an EMBL/GenBank/DDBJ whole genome shotgun (WGS) entry which is preliminary data.</text>
</comment>
<evidence type="ECO:0000256" key="3">
    <source>
        <dbReference type="ARBA" id="ARBA00013194"/>
    </source>
</evidence>
<dbReference type="SUPFAM" id="SSF109998">
    <property type="entry name" value="Triger factor/SurA peptide-binding domain-like"/>
    <property type="match status" value="1"/>
</dbReference>
<comment type="catalytic activity">
    <reaction evidence="1">
        <text>[protein]-peptidylproline (omega=180) = [protein]-peptidylproline (omega=0)</text>
        <dbReference type="Rhea" id="RHEA:16237"/>
        <dbReference type="Rhea" id="RHEA-COMP:10747"/>
        <dbReference type="Rhea" id="RHEA-COMP:10748"/>
        <dbReference type="ChEBI" id="CHEBI:83833"/>
        <dbReference type="ChEBI" id="CHEBI:83834"/>
        <dbReference type="EC" id="5.2.1.8"/>
    </reaction>
</comment>
<dbReference type="GO" id="GO:0003755">
    <property type="term" value="F:peptidyl-prolyl cis-trans isomerase activity"/>
    <property type="evidence" value="ECO:0007669"/>
    <property type="project" value="UniProtKB-KW"/>
</dbReference>
<accession>A0AAN4ZZA4</accession>
<dbReference type="PANTHER" id="PTHR47245">
    <property type="entry name" value="PEPTIDYLPROLYL ISOMERASE"/>
    <property type="match status" value="1"/>
</dbReference>
<dbReference type="Pfam" id="PF00639">
    <property type="entry name" value="Rotamase"/>
    <property type="match status" value="1"/>
</dbReference>
<protein>
    <recommendedName>
        <fullName evidence="4">Parvulin-like PPIase</fullName>
        <ecNumber evidence="3">5.2.1.8</ecNumber>
    </recommendedName>
    <alternativeName>
        <fullName evidence="6">Peptidyl-prolyl cis-trans isomerase plp</fullName>
    </alternativeName>
    <alternativeName>
        <fullName evidence="7">Rotamase plp</fullName>
    </alternativeName>
</protein>
<feature type="region of interest" description="Disordered" evidence="9">
    <location>
        <begin position="154"/>
        <end position="179"/>
    </location>
</feature>
<evidence type="ECO:0000256" key="5">
    <source>
        <dbReference type="ARBA" id="ARBA00023110"/>
    </source>
</evidence>
<sequence length="265" mass="28576">MDKPLFPEVIVNGQKIPTAAIAAEAQHHDAPAGKPGVAWRQAANALVVRALLTQEAARRDIEATPEEVAPGKWETEEEARIRGLLEDAIETAPPPEAEIRAEWARDPTRFRAPPLWEASHILLACDPRDPDRRHAAEAVARELSRKILARPDRFSQEAEANSDCASRAEGGRLGQLRPGDTVPEFEAALRGLVAGGITAEPVLSRFGWHIIRLDAVAEGAPLPYDAVRPRIAEAMERAAWTAAVRDFVASLAAEADISGADLAAA</sequence>
<dbReference type="PROSITE" id="PS50198">
    <property type="entry name" value="PPIC_PPIASE_2"/>
    <property type="match status" value="1"/>
</dbReference>
<evidence type="ECO:0000256" key="2">
    <source>
        <dbReference type="ARBA" id="ARBA00007656"/>
    </source>
</evidence>
<feature type="domain" description="PpiC" evidence="10">
    <location>
        <begin position="113"/>
        <end position="215"/>
    </location>
</feature>
<evidence type="ECO:0000256" key="9">
    <source>
        <dbReference type="SAM" id="MobiDB-lite"/>
    </source>
</evidence>
<evidence type="ECO:0000259" key="10">
    <source>
        <dbReference type="PROSITE" id="PS50198"/>
    </source>
</evidence>
<dbReference type="InterPro" id="IPR000297">
    <property type="entry name" value="PPIase_PpiC"/>
</dbReference>
<evidence type="ECO:0000313" key="14">
    <source>
        <dbReference type="Proteomes" id="UP000634647"/>
    </source>
</evidence>
<evidence type="ECO:0000313" key="12">
    <source>
        <dbReference type="EMBL" id="SDW72367.1"/>
    </source>
</evidence>
<name>A0AAN4ZZA4_9RHOB</name>
<dbReference type="Proteomes" id="UP000199541">
    <property type="component" value="Unassembled WGS sequence"/>
</dbReference>
<dbReference type="Proteomes" id="UP000634647">
    <property type="component" value="Unassembled WGS sequence"/>
</dbReference>
<dbReference type="EMBL" id="BNAB01000005">
    <property type="protein sequence ID" value="GHE00824.1"/>
    <property type="molecule type" value="Genomic_DNA"/>
</dbReference>
<gene>
    <name evidence="11" type="ORF">GCM10008024_13940</name>
    <name evidence="12" type="ORF">SAMN05444006_10684</name>
</gene>
<evidence type="ECO:0000313" key="13">
    <source>
        <dbReference type="Proteomes" id="UP000199541"/>
    </source>
</evidence>
<dbReference type="EC" id="5.2.1.8" evidence="3"/>
<keyword evidence="13" id="KW-1185">Reference proteome</keyword>
<reference evidence="11" key="3">
    <citation type="submission" date="2023-06" db="EMBL/GenBank/DDBJ databases">
        <authorList>
            <person name="Sun Q."/>
            <person name="Zhou Y."/>
        </authorList>
    </citation>
    <scope>NUCLEOTIDE SEQUENCE</scope>
    <source>
        <strain evidence="11">CGMCC 1.10859</strain>
    </source>
</reference>